<dbReference type="InterPro" id="IPR006015">
    <property type="entry name" value="Universal_stress_UspA"/>
</dbReference>
<evidence type="ECO:0000259" key="2">
    <source>
        <dbReference type="Pfam" id="PF00582"/>
    </source>
</evidence>
<dbReference type="InterPro" id="IPR006016">
    <property type="entry name" value="UspA"/>
</dbReference>
<dbReference type="PANTHER" id="PTHR46268:SF8">
    <property type="entry name" value="UNIVERSAL STRESS PROTEIN SLL1388"/>
    <property type="match status" value="1"/>
</dbReference>
<dbReference type="InterPro" id="IPR014729">
    <property type="entry name" value="Rossmann-like_a/b/a_fold"/>
</dbReference>
<dbReference type="Gene3D" id="3.40.50.620">
    <property type="entry name" value="HUPs"/>
    <property type="match status" value="1"/>
</dbReference>
<dbReference type="Pfam" id="PF00582">
    <property type="entry name" value="Usp"/>
    <property type="match status" value="1"/>
</dbReference>
<name>A0AA96WGU0_9CYAN</name>
<gene>
    <name evidence="3" type="ORF">HJG54_19450</name>
</gene>
<dbReference type="RefSeq" id="WP_316430775.1">
    <property type="nucleotide sequence ID" value="NZ_CP053586.1"/>
</dbReference>
<reference evidence="3" key="1">
    <citation type="submission" date="2020-05" db="EMBL/GenBank/DDBJ databases">
        <authorList>
            <person name="Zhu T."/>
            <person name="Keshari N."/>
            <person name="Lu X."/>
        </authorList>
    </citation>
    <scope>NUCLEOTIDE SEQUENCE</scope>
    <source>
        <strain evidence="3">NK1-12</strain>
    </source>
</reference>
<comment type="similarity">
    <text evidence="1">Belongs to the universal stress protein A family.</text>
</comment>
<evidence type="ECO:0000313" key="3">
    <source>
        <dbReference type="EMBL" id="WNZ24805.1"/>
    </source>
</evidence>
<accession>A0AA96WGU0</accession>
<dbReference type="AlphaFoldDB" id="A0AA96WGU0"/>
<protein>
    <submittedName>
        <fullName evidence="3">Universal stress protein</fullName>
    </submittedName>
</protein>
<dbReference type="PANTHER" id="PTHR46268">
    <property type="entry name" value="STRESS RESPONSE PROTEIN NHAX"/>
    <property type="match status" value="1"/>
</dbReference>
<evidence type="ECO:0000256" key="1">
    <source>
        <dbReference type="ARBA" id="ARBA00008791"/>
    </source>
</evidence>
<dbReference type="CDD" id="cd00293">
    <property type="entry name" value="USP-like"/>
    <property type="match status" value="1"/>
</dbReference>
<dbReference type="SUPFAM" id="SSF52402">
    <property type="entry name" value="Adenine nucleotide alpha hydrolases-like"/>
    <property type="match status" value="1"/>
</dbReference>
<organism evidence="3">
    <name type="scientific">Leptolyngbya sp. NK1-12</name>
    <dbReference type="NCBI Taxonomy" id="2547451"/>
    <lineage>
        <taxon>Bacteria</taxon>
        <taxon>Bacillati</taxon>
        <taxon>Cyanobacteriota</taxon>
        <taxon>Cyanophyceae</taxon>
        <taxon>Leptolyngbyales</taxon>
        <taxon>Leptolyngbyaceae</taxon>
        <taxon>Leptolyngbya group</taxon>
        <taxon>Leptolyngbya</taxon>
    </lineage>
</organism>
<dbReference type="PRINTS" id="PR01438">
    <property type="entry name" value="UNVRSLSTRESS"/>
</dbReference>
<dbReference type="EMBL" id="CP053586">
    <property type="protein sequence ID" value="WNZ24805.1"/>
    <property type="molecule type" value="Genomic_DNA"/>
</dbReference>
<feature type="domain" description="UspA" evidence="2">
    <location>
        <begin position="1"/>
        <end position="155"/>
    </location>
</feature>
<sequence>MFHRILVALDQSDVSQQAFATAMAMAKTLNSQLMLVHVLSPAESSFPSPVFAIHGTYPMFRAEDVELHLKQWQAVQDQILEFLQAQTAIATSAGIPTEFTQALGDPGSTICSLARNWNANLIVMGRRGYKGLNELFMGSVSNYVLHHASCSVLTVQGTVDLEADLGAASPTAASTSNAVMT</sequence>
<proteinExistence type="inferred from homology"/>